<dbReference type="InterPro" id="IPR006479">
    <property type="entry name" value="Holin"/>
</dbReference>
<evidence type="ECO:0000256" key="1">
    <source>
        <dbReference type="ARBA" id="ARBA00004370"/>
    </source>
</evidence>
<organism evidence="6 7">
    <name type="scientific">Halobacillus naozhouensis</name>
    <dbReference type="NCBI Taxonomy" id="554880"/>
    <lineage>
        <taxon>Bacteria</taxon>
        <taxon>Bacillati</taxon>
        <taxon>Bacillota</taxon>
        <taxon>Bacilli</taxon>
        <taxon>Bacillales</taxon>
        <taxon>Bacillaceae</taxon>
        <taxon>Halobacillus</taxon>
    </lineage>
</organism>
<feature type="transmembrane region" description="Helical" evidence="5">
    <location>
        <begin position="12"/>
        <end position="32"/>
    </location>
</feature>
<keyword evidence="7" id="KW-1185">Reference proteome</keyword>
<comment type="subcellular location">
    <subcellularLocation>
        <location evidence="1">Membrane</location>
    </subcellularLocation>
</comment>
<evidence type="ECO:0000256" key="3">
    <source>
        <dbReference type="ARBA" id="ARBA00022989"/>
    </source>
</evidence>
<proteinExistence type="predicted"/>
<evidence type="ECO:0000313" key="7">
    <source>
        <dbReference type="Proteomes" id="UP001221597"/>
    </source>
</evidence>
<dbReference type="Pfam" id="PF04688">
    <property type="entry name" value="Holin_SPP1"/>
    <property type="match status" value="1"/>
</dbReference>
<name>A0ABY8J484_9BACI</name>
<evidence type="ECO:0000256" key="2">
    <source>
        <dbReference type="ARBA" id="ARBA00022692"/>
    </source>
</evidence>
<dbReference type="Proteomes" id="UP001221597">
    <property type="component" value="Chromosome"/>
</dbReference>
<reference evidence="6 7" key="1">
    <citation type="submission" date="2023-04" db="EMBL/GenBank/DDBJ databases">
        <title>Genome sequence of Halobacillus naozhouensis KACC 21980.</title>
        <authorList>
            <person name="Kim S."/>
            <person name="Heo J."/>
            <person name="Kwon S.-W."/>
        </authorList>
    </citation>
    <scope>NUCLEOTIDE SEQUENCE [LARGE SCALE GENOMIC DNA]</scope>
    <source>
        <strain evidence="6 7">KCTC 13234</strain>
    </source>
</reference>
<evidence type="ECO:0000256" key="4">
    <source>
        <dbReference type="ARBA" id="ARBA00023136"/>
    </source>
</evidence>
<protein>
    <submittedName>
        <fullName evidence="6">Phage holin</fullName>
    </submittedName>
</protein>
<evidence type="ECO:0000256" key="5">
    <source>
        <dbReference type="SAM" id="Phobius"/>
    </source>
</evidence>
<dbReference type="EMBL" id="CP121671">
    <property type="protein sequence ID" value="WFT76254.1"/>
    <property type="molecule type" value="Genomic_DNA"/>
</dbReference>
<keyword evidence="2 5" id="KW-0812">Transmembrane</keyword>
<accession>A0ABY8J484</accession>
<keyword evidence="3 5" id="KW-1133">Transmembrane helix</keyword>
<keyword evidence="4 5" id="KW-0472">Membrane</keyword>
<evidence type="ECO:0000313" key="6">
    <source>
        <dbReference type="EMBL" id="WFT76254.1"/>
    </source>
</evidence>
<sequence length="83" mass="9322">MKELLTKINNKWVRLALMVIVGVNTGAMMFGYQLLPFSSQEIATGVSMAAMVGSEIWNHYKNNNYSQAAKYAQNYLESIKGDK</sequence>
<dbReference type="RefSeq" id="WP_283078208.1">
    <property type="nucleotide sequence ID" value="NZ_CP121671.1"/>
</dbReference>
<gene>
    <name evidence="6" type="ORF">P9989_07790</name>
</gene>